<dbReference type="VEuPathDB" id="TriTrypDB:TM35_002671010"/>
<proteinExistence type="predicted"/>
<evidence type="ECO:0000313" key="2">
    <source>
        <dbReference type="Proteomes" id="UP000192257"/>
    </source>
</evidence>
<dbReference type="AlphaFoldDB" id="A0A1X0NEE8"/>
<keyword evidence="2" id="KW-1185">Reference proteome</keyword>
<reference evidence="1 2" key="1">
    <citation type="submission" date="2017-03" db="EMBL/GenBank/DDBJ databases">
        <title>An alternative strategy for trypanosome survival in the mammalian bloodstream revealed through genome and transcriptome analysis of the ubiquitous bovine parasite Trypanosoma (Megatrypanum) theileri.</title>
        <authorList>
            <person name="Kelly S."/>
            <person name="Ivens A."/>
            <person name="Mott A."/>
            <person name="O'Neill E."/>
            <person name="Emms D."/>
            <person name="Macleod O."/>
            <person name="Voorheis P."/>
            <person name="Matthews J."/>
            <person name="Matthews K."/>
            <person name="Carrington M."/>
        </authorList>
    </citation>
    <scope>NUCLEOTIDE SEQUENCE [LARGE SCALE GENOMIC DNA]</scope>
    <source>
        <strain evidence="1">Edinburgh</strain>
    </source>
</reference>
<name>A0A1X0NEE8_9TRYP</name>
<dbReference type="GeneID" id="39991842"/>
<sequence>MMTVLQGECGLAVVSPHSSRGRSSGVYLMGPDATSCTIVACRVGLHPKLREAIMATAADDATLLRRCCATFTASMVHFDNVQGLLPVLHEILWETALPAWFHAVLRADSRMTAESGAVRAAEDLMAQLRLIMLTTVAVTDSDAATPTLYVEWFVVGGIRSKEHTAPVLSAIFGAFFAKEREKSDASCSPCGRRHDPAQDHLLKPVFYLSEVLGVDGSALERGNPVHIEHCLREDGSCFWSFNTVLRPWELGRPGALYSCAACWGLLLDVGGGGCWPVMVKPGMRKYPLAALRHTLVQRGYRWTCPLE</sequence>
<organism evidence="1 2">
    <name type="scientific">Trypanosoma theileri</name>
    <dbReference type="NCBI Taxonomy" id="67003"/>
    <lineage>
        <taxon>Eukaryota</taxon>
        <taxon>Discoba</taxon>
        <taxon>Euglenozoa</taxon>
        <taxon>Kinetoplastea</taxon>
        <taxon>Metakinetoplastina</taxon>
        <taxon>Trypanosomatida</taxon>
        <taxon>Trypanosomatidae</taxon>
        <taxon>Trypanosoma</taxon>
    </lineage>
</organism>
<accession>A0A1X0NEE8</accession>
<feature type="non-terminal residue" evidence="1">
    <location>
        <position position="307"/>
    </location>
</feature>
<dbReference type="OrthoDB" id="273704at2759"/>
<dbReference type="Proteomes" id="UP000192257">
    <property type="component" value="Unassembled WGS sequence"/>
</dbReference>
<gene>
    <name evidence="1" type="ORF">TM35_002671010</name>
</gene>
<evidence type="ECO:0000313" key="1">
    <source>
        <dbReference type="EMBL" id="ORC77504.1"/>
    </source>
</evidence>
<dbReference type="EMBL" id="NBCO01000267">
    <property type="protein sequence ID" value="ORC77504.1"/>
    <property type="molecule type" value="Genomic_DNA"/>
</dbReference>
<comment type="caution">
    <text evidence="1">The sequence shown here is derived from an EMBL/GenBank/DDBJ whole genome shotgun (WGS) entry which is preliminary data.</text>
</comment>
<protein>
    <submittedName>
        <fullName evidence="1">Uncharacterized protein</fullName>
    </submittedName>
</protein>
<dbReference type="RefSeq" id="XP_028876645.1">
    <property type="nucleotide sequence ID" value="XM_029032062.1"/>
</dbReference>